<dbReference type="GO" id="GO:0097550">
    <property type="term" value="C:transcription preinitiation complex"/>
    <property type="evidence" value="ECO:0007669"/>
    <property type="project" value="TreeGrafter"/>
</dbReference>
<dbReference type="InterPro" id="IPR013150">
    <property type="entry name" value="TFIIB_cyclin"/>
</dbReference>
<dbReference type="EMBL" id="RKLR01000026">
    <property type="protein sequence ID" value="MBX0326005.1"/>
    <property type="molecule type" value="Genomic_DNA"/>
</dbReference>
<dbReference type="GO" id="GO:0017025">
    <property type="term" value="F:TBP-class protein binding"/>
    <property type="evidence" value="ECO:0007669"/>
    <property type="project" value="InterPro"/>
</dbReference>
<sequence>MASSTVHQESDVSTQQCPECSGDLVQDAHETHCGVCGLVVEDEPVDHGPEWRSFDREERKRTGAPRTVTLHDRGLSTDIGTGGADVSSRKRRRLSRQRRLHSRAKFESKRERNLSHGLGEINRLVGALDQSDAVQQQASTLFKQAQDANLLIGRSIESGAAAAVYAAGRCNTVIRMADVADVARCSSSNAWGTYRTLQRELEIPIPVQLPVDWVPTVISELPLTVSPALRQDATQMAATATDSAALNGNPVGIAAAAVYLAGMDTDLRLTQETISEAVDISPVTVRAWYQRLVEFVEE</sequence>
<evidence type="ECO:0000256" key="4">
    <source>
        <dbReference type="ARBA" id="ARBA00023015"/>
    </source>
</evidence>
<dbReference type="InterPro" id="IPR013137">
    <property type="entry name" value="Znf_TFIIB"/>
</dbReference>
<evidence type="ECO:0000256" key="2">
    <source>
        <dbReference type="ARBA" id="ARBA00022771"/>
    </source>
</evidence>
<evidence type="ECO:0000256" key="1">
    <source>
        <dbReference type="ARBA" id="ARBA00022737"/>
    </source>
</evidence>
<name>A0AAW4PXH9_9EURY</name>
<dbReference type="SUPFAM" id="SSF47954">
    <property type="entry name" value="Cyclin-like"/>
    <property type="match status" value="2"/>
</dbReference>
<feature type="region of interest" description="Disordered" evidence="7">
    <location>
        <begin position="46"/>
        <end position="111"/>
    </location>
</feature>
<dbReference type="RefSeq" id="WP_220620856.1">
    <property type="nucleotide sequence ID" value="NZ_RKLR01000026.1"/>
</dbReference>
<dbReference type="GO" id="GO:0008270">
    <property type="term" value="F:zinc ion binding"/>
    <property type="evidence" value="ECO:0007669"/>
    <property type="project" value="UniProtKB-KW"/>
</dbReference>
<dbReference type="SUPFAM" id="SSF57783">
    <property type="entry name" value="Zinc beta-ribbon"/>
    <property type="match status" value="1"/>
</dbReference>
<dbReference type="Gene3D" id="1.10.472.10">
    <property type="entry name" value="Cyclin-like"/>
    <property type="match status" value="1"/>
</dbReference>
<proteinExistence type="predicted"/>
<dbReference type="PROSITE" id="PS51134">
    <property type="entry name" value="ZF_TFIIB"/>
    <property type="match status" value="1"/>
</dbReference>
<evidence type="ECO:0000256" key="7">
    <source>
        <dbReference type="SAM" id="MobiDB-lite"/>
    </source>
</evidence>
<comment type="caution">
    <text evidence="9">The sequence shown here is derived from an EMBL/GenBank/DDBJ whole genome shotgun (WGS) entry which is preliminary data.</text>
</comment>
<dbReference type="Pfam" id="PF08271">
    <property type="entry name" value="Zn_Ribbon_TF"/>
    <property type="match status" value="1"/>
</dbReference>
<keyword evidence="5" id="KW-0804">Transcription</keyword>
<evidence type="ECO:0000256" key="3">
    <source>
        <dbReference type="ARBA" id="ARBA00022833"/>
    </source>
</evidence>
<dbReference type="PANTHER" id="PTHR11618">
    <property type="entry name" value="TRANSCRIPTION INITIATION FACTOR IIB-RELATED"/>
    <property type="match status" value="1"/>
</dbReference>
<dbReference type="InterPro" id="IPR000812">
    <property type="entry name" value="TFIIB"/>
</dbReference>
<dbReference type="AlphaFoldDB" id="A0AAW4PXH9"/>
<dbReference type="InterPro" id="IPR036915">
    <property type="entry name" value="Cyclin-like_sf"/>
</dbReference>
<protein>
    <submittedName>
        <fullName evidence="9">Transcription initiation factor IIB family protein</fullName>
    </submittedName>
</protein>
<keyword evidence="3" id="KW-0862">Zinc</keyword>
<dbReference type="PANTHER" id="PTHR11618:SF13">
    <property type="entry name" value="TRANSCRIPTION INITIATION FACTOR IIB"/>
    <property type="match status" value="1"/>
</dbReference>
<dbReference type="Pfam" id="PF00382">
    <property type="entry name" value="TFIIB"/>
    <property type="match status" value="2"/>
</dbReference>
<dbReference type="Gene3D" id="1.10.472.170">
    <property type="match status" value="1"/>
</dbReference>
<keyword evidence="10" id="KW-1185">Reference proteome</keyword>
<feature type="domain" description="TFIIB-type" evidence="8">
    <location>
        <begin position="13"/>
        <end position="41"/>
    </location>
</feature>
<reference evidence="9 10" key="1">
    <citation type="submission" date="2021-06" db="EMBL/GenBank/DDBJ databases">
        <title>Halomicroarcula sp. a new haloarchaeum isolated from saline soil.</title>
        <authorList>
            <person name="Duran-Viseras A."/>
            <person name="Sanchez-Porro C."/>
            <person name="Ventosa A."/>
        </authorList>
    </citation>
    <scope>NUCLEOTIDE SEQUENCE [LARGE SCALE GENOMIC DNA]</scope>
    <source>
        <strain evidence="9 10">F13</strain>
    </source>
</reference>
<dbReference type="Proteomes" id="UP001430377">
    <property type="component" value="Unassembled WGS sequence"/>
</dbReference>
<feature type="compositionally biased region" description="Basic residues" evidence="7">
    <location>
        <begin position="89"/>
        <end position="103"/>
    </location>
</feature>
<feature type="compositionally biased region" description="Basic and acidic residues" evidence="7">
    <location>
        <begin position="46"/>
        <end position="61"/>
    </location>
</feature>
<dbReference type="PRINTS" id="PR00685">
    <property type="entry name" value="TIFACTORIIB"/>
</dbReference>
<gene>
    <name evidence="9" type="ORF">EGH21_23610</name>
</gene>
<evidence type="ECO:0000256" key="5">
    <source>
        <dbReference type="ARBA" id="ARBA00023163"/>
    </source>
</evidence>
<evidence type="ECO:0000313" key="9">
    <source>
        <dbReference type="EMBL" id="MBX0326005.1"/>
    </source>
</evidence>
<accession>A0AAW4PXH9</accession>
<evidence type="ECO:0000259" key="8">
    <source>
        <dbReference type="PROSITE" id="PS51134"/>
    </source>
</evidence>
<evidence type="ECO:0000313" key="10">
    <source>
        <dbReference type="Proteomes" id="UP001430377"/>
    </source>
</evidence>
<keyword evidence="2 6" id="KW-0479">Metal-binding</keyword>
<evidence type="ECO:0000256" key="6">
    <source>
        <dbReference type="PROSITE-ProRule" id="PRU00469"/>
    </source>
</evidence>
<dbReference type="GO" id="GO:0070897">
    <property type="term" value="P:transcription preinitiation complex assembly"/>
    <property type="evidence" value="ECO:0007669"/>
    <property type="project" value="InterPro"/>
</dbReference>
<keyword evidence="4" id="KW-0805">Transcription regulation</keyword>
<keyword evidence="1" id="KW-0677">Repeat</keyword>
<keyword evidence="2 6" id="KW-0863">Zinc-finger</keyword>
<organism evidence="9 10">
    <name type="scientific">Haloarcula rubra</name>
    <dbReference type="NCBI Taxonomy" id="2487747"/>
    <lineage>
        <taxon>Archaea</taxon>
        <taxon>Methanobacteriati</taxon>
        <taxon>Methanobacteriota</taxon>
        <taxon>Stenosarchaea group</taxon>
        <taxon>Halobacteria</taxon>
        <taxon>Halobacteriales</taxon>
        <taxon>Haloarculaceae</taxon>
        <taxon>Haloarcula</taxon>
    </lineage>
</organism>